<keyword evidence="1" id="KW-0732">Signal</keyword>
<protein>
    <recommendedName>
        <fullName evidence="4">TIGR03435 family protein</fullName>
    </recommendedName>
</protein>
<gene>
    <name evidence="2" type="ORF">GCM10011507_08410</name>
</gene>
<name>A0A916RJT2_9BACT</name>
<evidence type="ECO:0000313" key="2">
    <source>
        <dbReference type="EMBL" id="GGA59331.1"/>
    </source>
</evidence>
<organism evidence="2 3">
    <name type="scientific">Edaphobacter acidisoli</name>
    <dbReference type="NCBI Taxonomy" id="2040573"/>
    <lineage>
        <taxon>Bacteria</taxon>
        <taxon>Pseudomonadati</taxon>
        <taxon>Acidobacteriota</taxon>
        <taxon>Terriglobia</taxon>
        <taxon>Terriglobales</taxon>
        <taxon>Acidobacteriaceae</taxon>
        <taxon>Edaphobacter</taxon>
    </lineage>
</organism>
<reference evidence="2" key="1">
    <citation type="journal article" date="2014" name="Int. J. Syst. Evol. Microbiol.">
        <title>Complete genome sequence of Corynebacterium casei LMG S-19264T (=DSM 44701T), isolated from a smear-ripened cheese.</title>
        <authorList>
            <consortium name="US DOE Joint Genome Institute (JGI-PGF)"/>
            <person name="Walter F."/>
            <person name="Albersmeier A."/>
            <person name="Kalinowski J."/>
            <person name="Ruckert C."/>
        </authorList>
    </citation>
    <scope>NUCLEOTIDE SEQUENCE</scope>
    <source>
        <strain evidence="2">CGMCC 1.15447</strain>
    </source>
</reference>
<reference evidence="2" key="2">
    <citation type="submission" date="2020-09" db="EMBL/GenBank/DDBJ databases">
        <authorList>
            <person name="Sun Q."/>
            <person name="Zhou Y."/>
        </authorList>
    </citation>
    <scope>NUCLEOTIDE SEQUENCE</scope>
    <source>
        <strain evidence="2">CGMCC 1.15447</strain>
    </source>
</reference>
<dbReference type="RefSeq" id="WP_188758037.1">
    <property type="nucleotide sequence ID" value="NZ_BMJB01000001.1"/>
</dbReference>
<evidence type="ECO:0000256" key="1">
    <source>
        <dbReference type="SAM" id="SignalP"/>
    </source>
</evidence>
<dbReference type="InterPro" id="IPR017801">
    <property type="entry name" value="DUF3738"/>
</dbReference>
<sequence>MKLISAKLQALAIASALTLVWAAESPAQTDVDNTPRSAPSHLNSNERAAANQRLEFDVASIREVAPDSPSTSNIDLDPSDYFRYKGGPVVATGLLINYIIFAFKIADTSQYPLIAAQLPKWAQAERYQLEARSPIANPTKDQIRLMVQTLLADRFHLKLHTAMRDGRVYELKVRPQGPGPQLKQYQGTPLCGVVSAVSPKPAGSRVPAPSCGILFWKNNDLQHMRIMDQSMTEIAGTLSLLGGRVGEMDPLPVMNRTGLTGKWVLNLDFARERTGPSAPADESLSLPGPDFIQALSDQAGLVLTKGIGKVPSYVIDHVEPASPN</sequence>
<evidence type="ECO:0000313" key="3">
    <source>
        <dbReference type="Proteomes" id="UP000648801"/>
    </source>
</evidence>
<dbReference type="Pfam" id="PF12543">
    <property type="entry name" value="DUF3738"/>
    <property type="match status" value="1"/>
</dbReference>
<keyword evidence="3" id="KW-1185">Reference proteome</keyword>
<dbReference type="NCBIfam" id="TIGR03435">
    <property type="entry name" value="Soli_TIGR03435"/>
    <property type="match status" value="1"/>
</dbReference>
<dbReference type="Proteomes" id="UP000648801">
    <property type="component" value="Unassembled WGS sequence"/>
</dbReference>
<comment type="caution">
    <text evidence="2">The sequence shown here is derived from an EMBL/GenBank/DDBJ whole genome shotgun (WGS) entry which is preliminary data.</text>
</comment>
<dbReference type="EMBL" id="BMJB01000001">
    <property type="protein sequence ID" value="GGA59331.1"/>
    <property type="molecule type" value="Genomic_DNA"/>
</dbReference>
<proteinExistence type="predicted"/>
<feature type="chain" id="PRO_5037149697" description="TIGR03435 family protein" evidence="1">
    <location>
        <begin position="23"/>
        <end position="324"/>
    </location>
</feature>
<accession>A0A916RJT2</accession>
<evidence type="ECO:0008006" key="4">
    <source>
        <dbReference type="Google" id="ProtNLM"/>
    </source>
</evidence>
<feature type="signal peptide" evidence="1">
    <location>
        <begin position="1"/>
        <end position="22"/>
    </location>
</feature>
<dbReference type="AlphaFoldDB" id="A0A916RJT2"/>